<keyword evidence="2" id="KW-0560">Oxidoreductase</keyword>
<evidence type="ECO:0000256" key="3">
    <source>
        <dbReference type="PIRSR" id="PIRSR602401-1"/>
    </source>
</evidence>
<sequence length="582" mass="66047">MVSAQRSDAQSFLSSSISSILYIWKQHWPLIVGIPLVFFSYLVYKYVLRVRYFSKIRHYPGPPHGHWLFGQAPAVIASEPGMAQLAWHKKYGKVFRLAGVLPGQETMSFNSYTALKTILVDKPYEFPKPPFVRDLLGIAAGYGLLTLEGPDHQALRRFMNQAFSFRYLHEQFEQYYKPINSLVEILETKTKDEKGQPVKEGVEMEVTKLIDSTLMDIICLTAFGYECDSLHNPKQPLAHSYHKLVNLQDGKNMLAIFLVLMLPFGPQLLRWAVKRQWLGTLMSTLDKRYGSGGKHDLDNMEEPPKFYTTTSIFIDSLNNVNRISAELLETKLAEARQLKQASGGEFAMNVSGGKVDVLSLLVRASLDDSSNYKMNSDMLQAQMLTFLGAGHETTASGAAWAMWELACNKDIQQKLRKECQELILRNHNPGWQELNELKYLNAVVQETMRVRPPTPQTARIASKDCTVDGTFVPKGTQLMIPIRAVNFDESIWGEDARQFKPERWFDLSDKYSSVFSVLTFIAGSHHCIGRNMAIQELKAILCALISRFEFEPAQSEPREKSAITMKPDGGLRLRVKLLDMKD</sequence>
<evidence type="ECO:0000256" key="2">
    <source>
        <dbReference type="ARBA" id="ARBA00023002"/>
    </source>
</evidence>
<dbReference type="InterPro" id="IPR036396">
    <property type="entry name" value="Cyt_P450_sf"/>
</dbReference>
<accession>A0A316VMJ4</accession>
<dbReference type="Proteomes" id="UP000245771">
    <property type="component" value="Unassembled WGS sequence"/>
</dbReference>
<dbReference type="RefSeq" id="XP_025357087.1">
    <property type="nucleotide sequence ID" value="XM_025498080.1"/>
</dbReference>
<dbReference type="AlphaFoldDB" id="A0A316VMJ4"/>
<feature type="transmembrane region" description="Helical" evidence="4">
    <location>
        <begin position="253"/>
        <end position="273"/>
    </location>
</feature>
<dbReference type="Pfam" id="PF00067">
    <property type="entry name" value="p450"/>
    <property type="match status" value="2"/>
</dbReference>
<feature type="binding site" description="axial binding residue" evidence="3">
    <location>
        <position position="527"/>
    </location>
    <ligand>
        <name>heme</name>
        <dbReference type="ChEBI" id="CHEBI:30413"/>
    </ligand>
    <ligandPart>
        <name>Fe</name>
        <dbReference type="ChEBI" id="CHEBI:18248"/>
    </ligandPart>
</feature>
<dbReference type="STRING" id="1280837.A0A316VMJ4"/>
<dbReference type="GO" id="GO:0020037">
    <property type="term" value="F:heme binding"/>
    <property type="evidence" value="ECO:0007669"/>
    <property type="project" value="InterPro"/>
</dbReference>
<feature type="transmembrane region" description="Helical" evidence="4">
    <location>
        <begin position="28"/>
        <end position="48"/>
    </location>
</feature>
<dbReference type="SUPFAM" id="SSF48264">
    <property type="entry name" value="Cytochrome P450"/>
    <property type="match status" value="1"/>
</dbReference>
<proteinExistence type="inferred from homology"/>
<evidence type="ECO:0000256" key="1">
    <source>
        <dbReference type="ARBA" id="ARBA00010617"/>
    </source>
</evidence>
<dbReference type="GeneID" id="37019861"/>
<keyword evidence="3" id="KW-0408">Iron</keyword>
<evidence type="ECO:0000313" key="6">
    <source>
        <dbReference type="Proteomes" id="UP000245771"/>
    </source>
</evidence>
<dbReference type="InParanoid" id="A0A316VMJ4"/>
<comment type="similarity">
    <text evidence="1">Belongs to the cytochrome P450 family.</text>
</comment>
<organism evidence="5 6">
    <name type="scientific">Meira miltonrushii</name>
    <dbReference type="NCBI Taxonomy" id="1280837"/>
    <lineage>
        <taxon>Eukaryota</taxon>
        <taxon>Fungi</taxon>
        <taxon>Dikarya</taxon>
        <taxon>Basidiomycota</taxon>
        <taxon>Ustilaginomycotina</taxon>
        <taxon>Exobasidiomycetes</taxon>
        <taxon>Exobasidiales</taxon>
        <taxon>Brachybasidiaceae</taxon>
        <taxon>Meira</taxon>
    </lineage>
</organism>
<dbReference type="PRINTS" id="PR00385">
    <property type="entry name" value="P450"/>
</dbReference>
<evidence type="ECO:0000256" key="4">
    <source>
        <dbReference type="SAM" id="Phobius"/>
    </source>
</evidence>
<dbReference type="Gene3D" id="1.10.630.10">
    <property type="entry name" value="Cytochrome P450"/>
    <property type="match status" value="1"/>
</dbReference>
<keyword evidence="4" id="KW-0472">Membrane</keyword>
<keyword evidence="3" id="KW-0349">Heme</keyword>
<dbReference type="PANTHER" id="PTHR24305">
    <property type="entry name" value="CYTOCHROME P450"/>
    <property type="match status" value="1"/>
</dbReference>
<dbReference type="InterPro" id="IPR050121">
    <property type="entry name" value="Cytochrome_P450_monoxygenase"/>
</dbReference>
<evidence type="ECO:0000313" key="5">
    <source>
        <dbReference type="EMBL" id="PWN36785.1"/>
    </source>
</evidence>
<protein>
    <submittedName>
        <fullName evidence="5">Cytochrome P450</fullName>
    </submittedName>
</protein>
<dbReference type="GO" id="GO:0004497">
    <property type="term" value="F:monooxygenase activity"/>
    <property type="evidence" value="ECO:0007669"/>
    <property type="project" value="InterPro"/>
</dbReference>
<dbReference type="InterPro" id="IPR001128">
    <property type="entry name" value="Cyt_P450"/>
</dbReference>
<keyword evidence="6" id="KW-1185">Reference proteome</keyword>
<name>A0A316VMJ4_9BASI</name>
<dbReference type="EMBL" id="KZ819602">
    <property type="protein sequence ID" value="PWN36785.1"/>
    <property type="molecule type" value="Genomic_DNA"/>
</dbReference>
<comment type="cofactor">
    <cofactor evidence="3">
        <name>heme</name>
        <dbReference type="ChEBI" id="CHEBI:30413"/>
    </cofactor>
</comment>
<dbReference type="GO" id="GO:0005506">
    <property type="term" value="F:iron ion binding"/>
    <property type="evidence" value="ECO:0007669"/>
    <property type="project" value="InterPro"/>
</dbReference>
<keyword evidence="4" id="KW-1133">Transmembrane helix</keyword>
<dbReference type="GO" id="GO:0016705">
    <property type="term" value="F:oxidoreductase activity, acting on paired donors, with incorporation or reduction of molecular oxygen"/>
    <property type="evidence" value="ECO:0007669"/>
    <property type="project" value="InterPro"/>
</dbReference>
<dbReference type="PRINTS" id="PR00463">
    <property type="entry name" value="EP450I"/>
</dbReference>
<dbReference type="InterPro" id="IPR002401">
    <property type="entry name" value="Cyt_P450_E_grp-I"/>
</dbReference>
<dbReference type="PANTHER" id="PTHR24305:SF166">
    <property type="entry name" value="CYTOCHROME P450 12A4, MITOCHONDRIAL-RELATED"/>
    <property type="match status" value="1"/>
</dbReference>
<keyword evidence="4" id="KW-0812">Transmembrane</keyword>
<reference evidence="5 6" key="1">
    <citation type="journal article" date="2018" name="Mol. Biol. Evol.">
        <title>Broad Genomic Sampling Reveals a Smut Pathogenic Ancestry of the Fungal Clade Ustilaginomycotina.</title>
        <authorList>
            <person name="Kijpornyongpan T."/>
            <person name="Mondo S.J."/>
            <person name="Barry K."/>
            <person name="Sandor L."/>
            <person name="Lee J."/>
            <person name="Lipzen A."/>
            <person name="Pangilinan J."/>
            <person name="LaButti K."/>
            <person name="Hainaut M."/>
            <person name="Henrissat B."/>
            <person name="Grigoriev I.V."/>
            <person name="Spatafora J.W."/>
            <person name="Aime M.C."/>
        </authorList>
    </citation>
    <scope>NUCLEOTIDE SEQUENCE [LARGE SCALE GENOMIC DNA]</scope>
    <source>
        <strain evidence="5 6">MCA 3882</strain>
    </source>
</reference>
<keyword evidence="3" id="KW-0479">Metal-binding</keyword>
<gene>
    <name evidence="5" type="ORF">FA14DRAFT_159152</name>
</gene>
<dbReference type="OrthoDB" id="1470350at2759"/>